<dbReference type="Proteomes" id="UP000252530">
    <property type="component" value="Unassembled WGS sequence"/>
</dbReference>
<dbReference type="AlphaFoldDB" id="A0A366K9D0"/>
<reference evidence="3 4" key="1">
    <citation type="submission" date="2017-10" db="EMBL/GenBank/DDBJ databases">
        <title>Bifidobacterium xylocopum sp. nov. and Bifidobacterium aemilianum sp. nov., from the carpenter bee (Xylocopa violacea) digestive tract.</title>
        <authorList>
            <person name="Alberoni D."/>
            <person name="Baffoni L."/>
            <person name="Di Gioia D."/>
            <person name="Gaggia F."/>
            <person name="Biavati B."/>
        </authorList>
    </citation>
    <scope>NUCLEOTIDE SEQUENCE [LARGE SCALE GENOMIC DNA]</scope>
    <source>
        <strain evidence="3 4">XV10</strain>
    </source>
</reference>
<proteinExistence type="predicted"/>
<keyword evidence="2" id="KW-0472">Membrane</keyword>
<keyword evidence="2" id="KW-1133">Transmembrane helix</keyword>
<gene>
    <name evidence="3" type="ORF">CRD60_00245</name>
</gene>
<feature type="transmembrane region" description="Helical" evidence="2">
    <location>
        <begin position="181"/>
        <end position="201"/>
    </location>
</feature>
<accession>A0A366K9D0</accession>
<keyword evidence="4" id="KW-1185">Reference proteome</keyword>
<name>A0A366K9D0_9BIFI</name>
<keyword evidence="2" id="KW-0812">Transmembrane</keyword>
<feature type="compositionally biased region" description="Acidic residues" evidence="1">
    <location>
        <begin position="73"/>
        <end position="92"/>
    </location>
</feature>
<comment type="caution">
    <text evidence="3">The sequence shown here is derived from an EMBL/GenBank/DDBJ whole genome shotgun (WGS) entry which is preliminary data.</text>
</comment>
<organism evidence="3 4">
    <name type="scientific">Bifidobacterium aemilianum</name>
    <dbReference type="NCBI Taxonomy" id="2493120"/>
    <lineage>
        <taxon>Bacteria</taxon>
        <taxon>Bacillati</taxon>
        <taxon>Actinomycetota</taxon>
        <taxon>Actinomycetes</taxon>
        <taxon>Bifidobacteriales</taxon>
        <taxon>Bifidobacteriaceae</taxon>
        <taxon>Bifidobacterium</taxon>
    </lineage>
</organism>
<dbReference type="RefSeq" id="WP_113859328.1">
    <property type="nucleotide sequence ID" value="NZ_PDCG01000001.1"/>
</dbReference>
<protein>
    <submittedName>
        <fullName evidence="3">Uncharacterized protein</fullName>
    </submittedName>
</protein>
<sequence length="468" mass="50759">MQVPFDVESSDQLGAQDGPSDDDHSGIGGFGMGNDASNGFGYGNDAQGGFDKDNDDAVHAQTPDAFADRDYNSDYDSDNEFDDDEDDFDDEGASVTQCAGANPAAGEENLIFGSRNQQSGQLQQKPDPWHDKAAHIERSQGAYAADVAGQTTVSSSLDSPGSRQGAASSGQGGIAGHRRGLLWGFLIAVLVFVLAVVMPLYDSFQDAARHPFGTSSRSAAKSHTGSQPSRIPEVNKAYKEVNHMIDLSFNVSNTFSDLQEIQYGNKTTKKGKRATPADLKDAVAKLRQSVQTFKGLKAYGNKMISEAFAPVESKLDAYMTFMDQYADIPLNLGQIRRNCLDSPMASFEETSDYDHYHSYLSSCQAGLDSLSTSELPEIKAYVRDQGKVTAKMNGLIDQMKALGTFKSTSYGSEAYTKLRDLSSKLAKVSPFDVSTSPLNALDDRQFELDPYKSLSDFSDHLLDLSLQD</sequence>
<evidence type="ECO:0000313" key="4">
    <source>
        <dbReference type="Proteomes" id="UP000252530"/>
    </source>
</evidence>
<evidence type="ECO:0000313" key="3">
    <source>
        <dbReference type="EMBL" id="RBP98350.1"/>
    </source>
</evidence>
<feature type="region of interest" description="Disordered" evidence="1">
    <location>
        <begin position="212"/>
        <end position="232"/>
    </location>
</feature>
<feature type="region of interest" description="Disordered" evidence="1">
    <location>
        <begin position="143"/>
        <end position="173"/>
    </location>
</feature>
<evidence type="ECO:0000256" key="1">
    <source>
        <dbReference type="SAM" id="MobiDB-lite"/>
    </source>
</evidence>
<feature type="compositionally biased region" description="Polar residues" evidence="1">
    <location>
        <begin position="149"/>
        <end position="159"/>
    </location>
</feature>
<dbReference type="EMBL" id="PDCG01000001">
    <property type="protein sequence ID" value="RBP98350.1"/>
    <property type="molecule type" value="Genomic_DNA"/>
</dbReference>
<evidence type="ECO:0000256" key="2">
    <source>
        <dbReference type="SAM" id="Phobius"/>
    </source>
</evidence>
<feature type="region of interest" description="Disordered" evidence="1">
    <location>
        <begin position="1"/>
        <end position="98"/>
    </location>
</feature>
<feature type="compositionally biased region" description="Polar residues" evidence="1">
    <location>
        <begin position="213"/>
        <end position="229"/>
    </location>
</feature>